<dbReference type="InterPro" id="IPR005279">
    <property type="entry name" value="Dipep/tripep_permease"/>
</dbReference>
<feature type="transmembrane region" description="Helical" evidence="9">
    <location>
        <begin position="96"/>
        <end position="113"/>
    </location>
</feature>
<keyword evidence="5 8" id="KW-0812">Transmembrane</keyword>
<reference evidence="11 12" key="1">
    <citation type="submission" date="2024-10" db="EMBL/GenBank/DDBJ databases">
        <title>The Natural Products Discovery Center: Release of the First 8490 Sequenced Strains for Exploring Actinobacteria Biosynthetic Diversity.</title>
        <authorList>
            <person name="Kalkreuter E."/>
            <person name="Kautsar S.A."/>
            <person name="Yang D."/>
            <person name="Bader C.D."/>
            <person name="Teijaro C.N."/>
            <person name="Fluegel L."/>
            <person name="Davis C.M."/>
            <person name="Simpson J.R."/>
            <person name="Lauterbach L."/>
            <person name="Steele A.D."/>
            <person name="Gui C."/>
            <person name="Meng S."/>
            <person name="Li G."/>
            <person name="Viehrig K."/>
            <person name="Ye F."/>
            <person name="Su P."/>
            <person name="Kiefer A.F."/>
            <person name="Nichols A."/>
            <person name="Cepeda A.J."/>
            <person name="Yan W."/>
            <person name="Fan B."/>
            <person name="Jiang Y."/>
            <person name="Adhikari A."/>
            <person name="Zheng C.-J."/>
            <person name="Schuster L."/>
            <person name="Cowan T.M."/>
            <person name="Smanski M.J."/>
            <person name="Chevrette M.G."/>
            <person name="De Carvalho L.P.S."/>
            <person name="Shen B."/>
        </authorList>
    </citation>
    <scope>NUCLEOTIDE SEQUENCE [LARGE SCALE GENOMIC DNA]</scope>
    <source>
        <strain evidence="11 12">NPDC001281</strain>
    </source>
</reference>
<dbReference type="Pfam" id="PF00854">
    <property type="entry name" value="PTR2"/>
    <property type="match status" value="1"/>
</dbReference>
<feature type="transmembrane region" description="Helical" evidence="9">
    <location>
        <begin position="370"/>
        <end position="387"/>
    </location>
</feature>
<evidence type="ECO:0000256" key="1">
    <source>
        <dbReference type="ARBA" id="ARBA00004651"/>
    </source>
</evidence>
<dbReference type="InterPro" id="IPR018456">
    <property type="entry name" value="PTR2_symporter_CS"/>
</dbReference>
<dbReference type="PANTHER" id="PTHR23517:SF15">
    <property type="entry name" value="PROTON-DEPENDENT OLIGOPEPTIDE FAMILY TRANSPORT PROTEIN"/>
    <property type="match status" value="1"/>
</dbReference>
<comment type="similarity">
    <text evidence="2 8">Belongs to the major facilitator superfamily. Proton-dependent oligopeptide transporter (POT/PTR) (TC 2.A.17) family.</text>
</comment>
<evidence type="ECO:0000256" key="4">
    <source>
        <dbReference type="ARBA" id="ARBA00022475"/>
    </source>
</evidence>
<dbReference type="PROSITE" id="PS01022">
    <property type="entry name" value="PTR2_1"/>
    <property type="match status" value="1"/>
</dbReference>
<feature type="transmembrane region" description="Helical" evidence="9">
    <location>
        <begin position="399"/>
        <end position="419"/>
    </location>
</feature>
<dbReference type="NCBIfam" id="TIGR00924">
    <property type="entry name" value="yjdL_sub1_fam"/>
    <property type="match status" value="1"/>
</dbReference>
<evidence type="ECO:0000256" key="6">
    <source>
        <dbReference type="ARBA" id="ARBA00022989"/>
    </source>
</evidence>
<gene>
    <name evidence="11" type="ORF">ACFY05_25380</name>
</gene>
<dbReference type="InterPro" id="IPR020846">
    <property type="entry name" value="MFS_dom"/>
</dbReference>
<dbReference type="PROSITE" id="PS01023">
    <property type="entry name" value="PTR2_2"/>
    <property type="match status" value="1"/>
</dbReference>
<comment type="caution">
    <text evidence="11">The sequence shown here is derived from an EMBL/GenBank/DDBJ whole genome shotgun (WGS) entry which is preliminary data.</text>
</comment>
<dbReference type="RefSeq" id="WP_245655800.1">
    <property type="nucleotide sequence ID" value="NZ_BBYK01000041.1"/>
</dbReference>
<dbReference type="InterPro" id="IPR050171">
    <property type="entry name" value="MFS_Transporters"/>
</dbReference>
<keyword evidence="7 9" id="KW-0472">Membrane</keyword>
<dbReference type="PROSITE" id="PS50850">
    <property type="entry name" value="MFS"/>
    <property type="match status" value="1"/>
</dbReference>
<dbReference type="InterPro" id="IPR000109">
    <property type="entry name" value="POT_fam"/>
</dbReference>
<dbReference type="CDD" id="cd17346">
    <property type="entry name" value="MFS_DtpA_like"/>
    <property type="match status" value="1"/>
</dbReference>
<comment type="subcellular location">
    <subcellularLocation>
        <location evidence="1">Cell membrane</location>
        <topology evidence="1">Multi-pass membrane protein</topology>
    </subcellularLocation>
    <subcellularLocation>
        <location evidence="8">Membrane</location>
        <topology evidence="8">Multi-pass membrane protein</topology>
    </subcellularLocation>
</comment>
<evidence type="ECO:0000313" key="11">
    <source>
        <dbReference type="EMBL" id="MFF4776195.1"/>
    </source>
</evidence>
<dbReference type="SUPFAM" id="SSF103473">
    <property type="entry name" value="MFS general substrate transporter"/>
    <property type="match status" value="1"/>
</dbReference>
<evidence type="ECO:0000256" key="5">
    <source>
        <dbReference type="ARBA" id="ARBA00022692"/>
    </source>
</evidence>
<dbReference type="InterPro" id="IPR036259">
    <property type="entry name" value="MFS_trans_sf"/>
</dbReference>
<feature type="transmembrane region" description="Helical" evidence="9">
    <location>
        <begin position="60"/>
        <end position="84"/>
    </location>
</feature>
<evidence type="ECO:0000256" key="8">
    <source>
        <dbReference type="RuleBase" id="RU003755"/>
    </source>
</evidence>
<keyword evidence="6 9" id="KW-1133">Transmembrane helix</keyword>
<feature type="transmembrane region" description="Helical" evidence="9">
    <location>
        <begin position="185"/>
        <end position="205"/>
    </location>
</feature>
<organism evidence="11 12">
    <name type="scientific">Microtetraspora fusca</name>
    <dbReference type="NCBI Taxonomy" id="1997"/>
    <lineage>
        <taxon>Bacteria</taxon>
        <taxon>Bacillati</taxon>
        <taxon>Actinomycetota</taxon>
        <taxon>Actinomycetes</taxon>
        <taxon>Streptosporangiales</taxon>
        <taxon>Streptosporangiaceae</taxon>
        <taxon>Microtetraspora</taxon>
    </lineage>
</organism>
<name>A0ABW6VA36_MICFU</name>
<feature type="transmembrane region" description="Helical" evidence="9">
    <location>
        <begin position="229"/>
        <end position="248"/>
    </location>
</feature>
<evidence type="ECO:0000259" key="10">
    <source>
        <dbReference type="PROSITE" id="PS50850"/>
    </source>
</evidence>
<evidence type="ECO:0000256" key="3">
    <source>
        <dbReference type="ARBA" id="ARBA00022448"/>
    </source>
</evidence>
<evidence type="ECO:0000256" key="7">
    <source>
        <dbReference type="ARBA" id="ARBA00023136"/>
    </source>
</evidence>
<evidence type="ECO:0000313" key="12">
    <source>
        <dbReference type="Proteomes" id="UP001602119"/>
    </source>
</evidence>
<keyword evidence="4" id="KW-1003">Cell membrane</keyword>
<feature type="transmembrane region" description="Helical" evidence="9">
    <location>
        <begin position="292"/>
        <end position="309"/>
    </location>
</feature>
<feature type="transmembrane region" description="Helical" evidence="9">
    <location>
        <begin position="464"/>
        <end position="484"/>
    </location>
</feature>
<protein>
    <submittedName>
        <fullName evidence="11">Peptide MFS transporter</fullName>
    </submittedName>
</protein>
<dbReference type="Proteomes" id="UP001602119">
    <property type="component" value="Unassembled WGS sequence"/>
</dbReference>
<feature type="domain" description="Major facilitator superfamily (MFS) profile" evidence="10">
    <location>
        <begin position="290"/>
        <end position="494"/>
    </location>
</feature>
<feature type="transmembrane region" description="Helical" evidence="9">
    <location>
        <begin position="260"/>
        <end position="280"/>
    </location>
</feature>
<evidence type="ECO:0000256" key="2">
    <source>
        <dbReference type="ARBA" id="ARBA00005982"/>
    </source>
</evidence>
<feature type="transmembrane region" description="Helical" evidence="9">
    <location>
        <begin position="337"/>
        <end position="358"/>
    </location>
</feature>
<dbReference type="PANTHER" id="PTHR23517">
    <property type="entry name" value="RESISTANCE PROTEIN MDTM, PUTATIVE-RELATED-RELATED"/>
    <property type="match status" value="1"/>
</dbReference>
<dbReference type="EMBL" id="JBIAXI010000016">
    <property type="protein sequence ID" value="MFF4776195.1"/>
    <property type="molecule type" value="Genomic_DNA"/>
</dbReference>
<keyword evidence="12" id="KW-1185">Reference proteome</keyword>
<feature type="transmembrane region" description="Helical" evidence="9">
    <location>
        <begin position="159"/>
        <end position="179"/>
    </location>
</feature>
<proteinExistence type="inferred from homology"/>
<keyword evidence="3 8" id="KW-0813">Transport</keyword>
<feature type="transmembrane region" description="Helical" evidence="9">
    <location>
        <begin position="431"/>
        <end position="452"/>
    </location>
</feature>
<evidence type="ECO:0000256" key="9">
    <source>
        <dbReference type="SAM" id="Phobius"/>
    </source>
</evidence>
<accession>A0ABW6VA36</accession>
<sequence>MREQGMESWARARERTFFGHPRGLATLFGTEMWERFSYYGMRAILVLFLTAPPVRGGMGLSGVTAVGVYGVYIASVYLLALAGGWISDRVLGPRRAVLYGGSVIMAGHVSMAVPVGGGFVWLGLTLIALGSGMMKPNISAMVGDLYRHEDDARRDSGYSVFYMGVNVGAFAGIQVVPWLQRGDRWHLAFGAAAVGMAFGLLQYVLGRRHLKGAGEHPEHRLTPEERARFVRVALPSGGAAVVAMVLWAATGALTLDRFTIVLTVLSAAVPAAYFAFLFMGTHEITPRERTRLVAYLWLFISAAIFWMIYDQAGGALTLFAQQRTDLNILGFDVPPGWVSNVNSIAIIILAPLFAKIWIKAGDRFGTPLKFAVALVLIGLSFVVMAMAADAASAGPKVSIMWLISVYLVQTLGELFISPVGLSVTNKLAPQAFVNQMMGVWFLAVALGDSVGGQAYRLTGVVPMPWYYLILALVAVVAGFVMLACTRRLSRLMGD</sequence>
<dbReference type="Gene3D" id="1.20.1250.20">
    <property type="entry name" value="MFS general substrate transporter like domains"/>
    <property type="match status" value="1"/>
</dbReference>